<dbReference type="Pfam" id="PF03466">
    <property type="entry name" value="LysR_substrate"/>
    <property type="match status" value="1"/>
</dbReference>
<feature type="domain" description="HTH lysR-type" evidence="5">
    <location>
        <begin position="7"/>
        <end position="64"/>
    </location>
</feature>
<evidence type="ECO:0000259" key="5">
    <source>
        <dbReference type="PROSITE" id="PS50931"/>
    </source>
</evidence>
<reference evidence="7 9" key="1">
    <citation type="submission" date="2016-10" db="EMBL/GenBank/DDBJ databases">
        <authorList>
            <person name="Varghese N."/>
            <person name="Submissions S."/>
        </authorList>
    </citation>
    <scope>NUCLEOTIDE SEQUENCE [LARGE SCALE GENOMIC DNA]</scope>
    <source>
        <strain evidence="7 9">CGMCC 1.7012</strain>
    </source>
</reference>
<dbReference type="PROSITE" id="PS50931">
    <property type="entry name" value="HTH_LYSR"/>
    <property type="match status" value="1"/>
</dbReference>
<dbReference type="EMBL" id="FOKO01000005">
    <property type="protein sequence ID" value="SFD05613.1"/>
    <property type="molecule type" value="Genomic_DNA"/>
</dbReference>
<sequence>MRTRRLPPLSAIRAFDAVARHTSFKAAAEEIGVTPTAISHQIRVLEASLNLRLFTRSARAVALTHAGEILFRASGNIFATLREAVEAIDSARQPGALTLSTTSNFLTNWLVPRLPSLHQQHPSLELRLHSSTDLVDVRGDMADCAIRYSMQADEALENTLLYRDRFVLVASPQLELRVTEDLSRFTLFHIENRRVPQPEPDWPHWKAAFGPADLPVHAGIHFDDETHAIQAAIAGQGVLLASELLIQNALAQGLLRVALPGTLPGGNYYFVTSQQKAQREEVRIMKAWLQQAFANLNVQNNE</sequence>
<accession>A0AA94H729</accession>
<dbReference type="Proteomes" id="UP000182314">
    <property type="component" value="Unassembled WGS sequence"/>
</dbReference>
<protein>
    <submittedName>
        <fullName evidence="6 7">LysR family transcriptional regulator</fullName>
    </submittedName>
</protein>
<evidence type="ECO:0000313" key="6">
    <source>
        <dbReference type="EMBL" id="ANI84686.1"/>
    </source>
</evidence>
<evidence type="ECO:0000313" key="7">
    <source>
        <dbReference type="EMBL" id="SFD05613.1"/>
    </source>
</evidence>
<dbReference type="SUPFAM" id="SSF46785">
    <property type="entry name" value="Winged helix' DNA-binding domain"/>
    <property type="match status" value="1"/>
</dbReference>
<evidence type="ECO:0000256" key="3">
    <source>
        <dbReference type="ARBA" id="ARBA00023125"/>
    </source>
</evidence>
<dbReference type="SUPFAM" id="SSF53850">
    <property type="entry name" value="Periplasmic binding protein-like II"/>
    <property type="match status" value="1"/>
</dbReference>
<evidence type="ECO:0000256" key="4">
    <source>
        <dbReference type="ARBA" id="ARBA00023163"/>
    </source>
</evidence>
<evidence type="ECO:0000313" key="8">
    <source>
        <dbReference type="Proteomes" id="UP000078227"/>
    </source>
</evidence>
<dbReference type="KEGG" id="kor:AWR26_21950"/>
<dbReference type="PANTHER" id="PTHR30537">
    <property type="entry name" value="HTH-TYPE TRANSCRIPTIONAL REGULATOR"/>
    <property type="match status" value="1"/>
</dbReference>
<evidence type="ECO:0000256" key="1">
    <source>
        <dbReference type="ARBA" id="ARBA00009437"/>
    </source>
</evidence>
<comment type="similarity">
    <text evidence="1">Belongs to the LysR transcriptional regulatory family.</text>
</comment>
<keyword evidence="3" id="KW-0238">DNA-binding</keyword>
<dbReference type="Proteomes" id="UP000078227">
    <property type="component" value="Chromosome"/>
</dbReference>
<dbReference type="InterPro" id="IPR036390">
    <property type="entry name" value="WH_DNA-bd_sf"/>
</dbReference>
<dbReference type="AlphaFoldDB" id="A0AA94H729"/>
<dbReference type="EMBL" id="CP014007">
    <property type="protein sequence ID" value="ANI84686.1"/>
    <property type="molecule type" value="Genomic_DNA"/>
</dbReference>
<dbReference type="GO" id="GO:0043565">
    <property type="term" value="F:sequence-specific DNA binding"/>
    <property type="evidence" value="ECO:0007669"/>
    <property type="project" value="TreeGrafter"/>
</dbReference>
<dbReference type="Gene3D" id="1.10.10.10">
    <property type="entry name" value="Winged helix-like DNA-binding domain superfamily/Winged helix DNA-binding domain"/>
    <property type="match status" value="1"/>
</dbReference>
<proteinExistence type="inferred from homology"/>
<organism evidence="7 9">
    <name type="scientific">Kosakonia oryzae</name>
    <dbReference type="NCBI Taxonomy" id="497725"/>
    <lineage>
        <taxon>Bacteria</taxon>
        <taxon>Pseudomonadati</taxon>
        <taxon>Pseudomonadota</taxon>
        <taxon>Gammaproteobacteria</taxon>
        <taxon>Enterobacterales</taxon>
        <taxon>Enterobacteriaceae</taxon>
        <taxon>Kosakonia</taxon>
    </lineage>
</organism>
<dbReference type="InterPro" id="IPR036388">
    <property type="entry name" value="WH-like_DNA-bd_sf"/>
</dbReference>
<dbReference type="FunFam" id="1.10.10.10:FF:000038">
    <property type="entry name" value="Glycine cleavage system transcriptional activator"/>
    <property type="match status" value="1"/>
</dbReference>
<keyword evidence="2" id="KW-0805">Transcription regulation</keyword>
<dbReference type="GO" id="GO:0006351">
    <property type="term" value="P:DNA-templated transcription"/>
    <property type="evidence" value="ECO:0007669"/>
    <property type="project" value="TreeGrafter"/>
</dbReference>
<dbReference type="InterPro" id="IPR058163">
    <property type="entry name" value="LysR-type_TF_proteobact-type"/>
</dbReference>
<keyword evidence="8" id="KW-1185">Reference proteome</keyword>
<dbReference type="PANTHER" id="PTHR30537:SF26">
    <property type="entry name" value="GLYCINE CLEAVAGE SYSTEM TRANSCRIPTIONAL ACTIVATOR"/>
    <property type="match status" value="1"/>
</dbReference>
<name>A0AA94H729_9ENTR</name>
<dbReference type="InterPro" id="IPR000847">
    <property type="entry name" value="LysR_HTH_N"/>
</dbReference>
<dbReference type="RefSeq" id="WP_064568569.1">
    <property type="nucleotide sequence ID" value="NZ_CP014007.2"/>
</dbReference>
<evidence type="ECO:0000313" key="9">
    <source>
        <dbReference type="Proteomes" id="UP000182314"/>
    </source>
</evidence>
<dbReference type="InterPro" id="IPR005119">
    <property type="entry name" value="LysR_subst-bd"/>
</dbReference>
<evidence type="ECO:0000256" key="2">
    <source>
        <dbReference type="ARBA" id="ARBA00023015"/>
    </source>
</evidence>
<keyword evidence="4" id="KW-0804">Transcription</keyword>
<reference evidence="6 8" key="2">
    <citation type="submission" date="2021-03" db="EMBL/GenBank/DDBJ databases">
        <authorList>
            <person name="Li Y."/>
            <person name="Li S."/>
            <person name="Chen M."/>
            <person name="Peng G."/>
            <person name="Tan Z."/>
            <person name="An Q."/>
        </authorList>
    </citation>
    <scope>NUCLEOTIDE SEQUENCE [LARGE SCALE GENOMIC DNA]</scope>
    <source>
        <strain evidence="6 8">Ola 51</strain>
    </source>
</reference>
<dbReference type="PRINTS" id="PR00039">
    <property type="entry name" value="HTHLYSR"/>
</dbReference>
<dbReference type="Gene3D" id="3.40.190.10">
    <property type="entry name" value="Periplasmic binding protein-like II"/>
    <property type="match status" value="2"/>
</dbReference>
<dbReference type="Pfam" id="PF00126">
    <property type="entry name" value="HTH_1"/>
    <property type="match status" value="1"/>
</dbReference>
<dbReference type="GO" id="GO:0003700">
    <property type="term" value="F:DNA-binding transcription factor activity"/>
    <property type="evidence" value="ECO:0007669"/>
    <property type="project" value="InterPro"/>
</dbReference>
<dbReference type="CDD" id="cd08432">
    <property type="entry name" value="PBP2_GcdR_TrpI_HvrB_AmpR_like"/>
    <property type="match status" value="1"/>
</dbReference>
<gene>
    <name evidence="6" type="ORF">AWR26_21950</name>
    <name evidence="7" type="ORF">SAMN05216286_4129</name>
</gene>